<dbReference type="Gene3D" id="1.10.10.60">
    <property type="entry name" value="Homeodomain-like"/>
    <property type="match status" value="1"/>
</dbReference>
<dbReference type="Gene3D" id="3.40.50.300">
    <property type="entry name" value="P-loop containing nucleotide triphosphate hydrolases"/>
    <property type="match status" value="1"/>
</dbReference>
<dbReference type="InterPro" id="IPR025943">
    <property type="entry name" value="Sigma_54_int_dom_ATP-bd_2"/>
</dbReference>
<dbReference type="PROSITE" id="PS50110">
    <property type="entry name" value="RESPONSE_REGULATORY"/>
    <property type="match status" value="1"/>
</dbReference>
<dbReference type="FunFam" id="1.10.8.60:FF:000014">
    <property type="entry name" value="DNA-binding transcriptional regulator NtrC"/>
    <property type="match status" value="1"/>
</dbReference>
<dbReference type="CDD" id="cd00009">
    <property type="entry name" value="AAA"/>
    <property type="match status" value="1"/>
</dbReference>
<dbReference type="PANTHER" id="PTHR32071">
    <property type="entry name" value="TRANSCRIPTIONAL REGULATORY PROTEIN"/>
    <property type="match status" value="1"/>
</dbReference>
<dbReference type="GO" id="GO:0005524">
    <property type="term" value="F:ATP binding"/>
    <property type="evidence" value="ECO:0007669"/>
    <property type="project" value="UniProtKB-KW"/>
</dbReference>
<dbReference type="RefSeq" id="WP_093428522.1">
    <property type="nucleotide sequence ID" value="NZ_FOMJ01000006.1"/>
</dbReference>
<proteinExistence type="predicted"/>
<keyword evidence="8" id="KW-0238">DNA-binding</keyword>
<dbReference type="PRINTS" id="PR01590">
    <property type="entry name" value="HTHFIS"/>
</dbReference>
<dbReference type="GO" id="GO:0005737">
    <property type="term" value="C:cytoplasm"/>
    <property type="evidence" value="ECO:0007669"/>
    <property type="project" value="UniProtKB-SubCell"/>
</dbReference>
<keyword evidence="4" id="KW-0547">Nucleotide-binding</keyword>
<feature type="modified residue" description="4-aspartylphosphate" evidence="11">
    <location>
        <position position="56"/>
    </location>
</feature>
<evidence type="ECO:0000256" key="5">
    <source>
        <dbReference type="ARBA" id="ARBA00022840"/>
    </source>
</evidence>
<dbReference type="Pfam" id="PF00072">
    <property type="entry name" value="Response_reg"/>
    <property type="match status" value="1"/>
</dbReference>
<dbReference type="InterPro" id="IPR025944">
    <property type="entry name" value="Sigma_54_int_dom_CS"/>
</dbReference>
<evidence type="ECO:0000313" key="15">
    <source>
        <dbReference type="EMBL" id="SFD57793.1"/>
    </source>
</evidence>
<organism evidence="15 16">
    <name type="scientific">Thiohalospira halophila DSM 15071</name>
    <dbReference type="NCBI Taxonomy" id="1123397"/>
    <lineage>
        <taxon>Bacteria</taxon>
        <taxon>Pseudomonadati</taxon>
        <taxon>Pseudomonadota</taxon>
        <taxon>Gammaproteobacteria</taxon>
        <taxon>Thiohalospirales</taxon>
        <taxon>Thiohalospiraceae</taxon>
        <taxon>Thiohalospira</taxon>
    </lineage>
</organism>
<keyword evidence="9" id="KW-0010">Activator</keyword>
<protein>
    <submittedName>
        <fullName evidence="15">Two-component system, NtrC family, response regulator HydG</fullName>
    </submittedName>
</protein>
<dbReference type="STRING" id="1123397.SAMN05660831_01890"/>
<accession>A0A1I1TMV5</accession>
<dbReference type="SMART" id="SM00448">
    <property type="entry name" value="REC"/>
    <property type="match status" value="1"/>
</dbReference>
<evidence type="ECO:0000256" key="9">
    <source>
        <dbReference type="ARBA" id="ARBA00023159"/>
    </source>
</evidence>
<gene>
    <name evidence="15" type="ORF">SAMN05660831_01890</name>
</gene>
<feature type="domain" description="Response regulatory" evidence="14">
    <location>
        <begin position="7"/>
        <end position="121"/>
    </location>
</feature>
<dbReference type="EMBL" id="FOMJ01000006">
    <property type="protein sequence ID" value="SFD57793.1"/>
    <property type="molecule type" value="Genomic_DNA"/>
</dbReference>
<keyword evidence="16" id="KW-1185">Reference proteome</keyword>
<evidence type="ECO:0000256" key="6">
    <source>
        <dbReference type="ARBA" id="ARBA00023012"/>
    </source>
</evidence>
<evidence type="ECO:0000256" key="1">
    <source>
        <dbReference type="ARBA" id="ARBA00004496"/>
    </source>
</evidence>
<dbReference type="PROSITE" id="PS00676">
    <property type="entry name" value="SIGMA54_INTERACT_2"/>
    <property type="match status" value="1"/>
</dbReference>
<keyword evidence="6" id="KW-0902">Two-component regulatory system</keyword>
<dbReference type="GO" id="GO:0000160">
    <property type="term" value="P:phosphorelay signal transduction system"/>
    <property type="evidence" value="ECO:0007669"/>
    <property type="project" value="UniProtKB-KW"/>
</dbReference>
<evidence type="ECO:0000256" key="4">
    <source>
        <dbReference type="ARBA" id="ARBA00022741"/>
    </source>
</evidence>
<dbReference type="SMART" id="SM00382">
    <property type="entry name" value="AAA"/>
    <property type="match status" value="1"/>
</dbReference>
<dbReference type="Proteomes" id="UP000198611">
    <property type="component" value="Unassembled WGS sequence"/>
</dbReference>
<evidence type="ECO:0000256" key="10">
    <source>
        <dbReference type="ARBA" id="ARBA00023163"/>
    </source>
</evidence>
<keyword evidence="5" id="KW-0067">ATP-binding</keyword>
<keyword evidence="2" id="KW-0963">Cytoplasm</keyword>
<evidence type="ECO:0000259" key="14">
    <source>
        <dbReference type="PROSITE" id="PS50110"/>
    </source>
</evidence>
<sequence length="451" mass="50160">MSEATPTLFYIDDDPRAGEIMARFSEDAPYHCRVFTEPEQALAAAETDPVDLVITDLRMPGMDGLEVLQRLQARDPELPVILLTGYSSVDSAVEALRLGASDFLKKPFDMDELRAQVERTLEHRRLERENQQLRQALAEREQRHGMVGHSEAVAAVHRIIDKIADIRCNVLIEGESGTGKELAARALHDHSDYVETPFVVIDCGALTDTLLESELFGHEKGAFTGAVSAKQGLLETASGGTVFLDEIGNISDAMQIKLLRVVQEQQLTPVGGVTPRPIDVRFIAASNQPLEQRVAEGTFRADLYHRLNVVNLRMPALRERREDIPALVEHFVAEFAHRYGREVTGFDPASLERLTAADWPGNIRELRNTVERCVALADGPTLHYEPAPAAPTGAGEAIDADRPTLAELERRYIEKTLARFDGNRERTAAALGINKTTLWRRLQRYEEGGEE</sequence>
<dbReference type="InterPro" id="IPR058031">
    <property type="entry name" value="AAA_lid_NorR"/>
</dbReference>
<dbReference type="GO" id="GO:0006355">
    <property type="term" value="P:regulation of DNA-templated transcription"/>
    <property type="evidence" value="ECO:0007669"/>
    <property type="project" value="InterPro"/>
</dbReference>
<dbReference type="InterPro" id="IPR002078">
    <property type="entry name" value="Sigma_54_int"/>
</dbReference>
<feature type="coiled-coil region" evidence="12">
    <location>
        <begin position="110"/>
        <end position="143"/>
    </location>
</feature>
<name>A0A1I1TMV5_9GAMM</name>
<dbReference type="SUPFAM" id="SSF52172">
    <property type="entry name" value="CheY-like"/>
    <property type="match status" value="1"/>
</dbReference>
<keyword evidence="3 11" id="KW-0597">Phosphoprotein</keyword>
<evidence type="ECO:0000256" key="3">
    <source>
        <dbReference type="ARBA" id="ARBA00022553"/>
    </source>
</evidence>
<dbReference type="InterPro" id="IPR009057">
    <property type="entry name" value="Homeodomain-like_sf"/>
</dbReference>
<evidence type="ECO:0000256" key="8">
    <source>
        <dbReference type="ARBA" id="ARBA00023125"/>
    </source>
</evidence>
<dbReference type="Pfam" id="PF02954">
    <property type="entry name" value="HTH_8"/>
    <property type="match status" value="1"/>
</dbReference>
<dbReference type="InterPro" id="IPR027417">
    <property type="entry name" value="P-loop_NTPase"/>
</dbReference>
<keyword evidence="7" id="KW-0805">Transcription regulation</keyword>
<evidence type="ECO:0000313" key="16">
    <source>
        <dbReference type="Proteomes" id="UP000198611"/>
    </source>
</evidence>
<dbReference type="Gene3D" id="3.40.50.2300">
    <property type="match status" value="1"/>
</dbReference>
<dbReference type="FunFam" id="3.40.50.300:FF:000006">
    <property type="entry name" value="DNA-binding transcriptional regulator NtrC"/>
    <property type="match status" value="1"/>
</dbReference>
<comment type="subcellular location">
    <subcellularLocation>
        <location evidence="1">Cytoplasm</location>
    </subcellularLocation>
</comment>
<dbReference type="PROSITE" id="PS50045">
    <property type="entry name" value="SIGMA54_INTERACT_4"/>
    <property type="match status" value="1"/>
</dbReference>
<reference evidence="15 16" key="1">
    <citation type="submission" date="2016-10" db="EMBL/GenBank/DDBJ databases">
        <authorList>
            <person name="de Groot N.N."/>
        </authorList>
    </citation>
    <scope>NUCLEOTIDE SEQUENCE [LARGE SCALE GENOMIC DNA]</scope>
    <source>
        <strain evidence="15 16">HL3</strain>
    </source>
</reference>
<dbReference type="InterPro" id="IPR003593">
    <property type="entry name" value="AAA+_ATPase"/>
</dbReference>
<dbReference type="SUPFAM" id="SSF46689">
    <property type="entry name" value="Homeodomain-like"/>
    <property type="match status" value="1"/>
</dbReference>
<dbReference type="FunFam" id="3.40.50.2300:FF:000018">
    <property type="entry name" value="DNA-binding transcriptional regulator NtrC"/>
    <property type="match status" value="1"/>
</dbReference>
<evidence type="ECO:0000256" key="2">
    <source>
        <dbReference type="ARBA" id="ARBA00022490"/>
    </source>
</evidence>
<dbReference type="AlphaFoldDB" id="A0A1I1TMV5"/>
<dbReference type="InterPro" id="IPR001789">
    <property type="entry name" value="Sig_transdc_resp-reg_receiver"/>
</dbReference>
<dbReference type="OrthoDB" id="9804019at2"/>
<evidence type="ECO:0000256" key="7">
    <source>
        <dbReference type="ARBA" id="ARBA00023015"/>
    </source>
</evidence>
<keyword evidence="12" id="KW-0175">Coiled coil</keyword>
<dbReference type="SUPFAM" id="SSF52540">
    <property type="entry name" value="P-loop containing nucleoside triphosphate hydrolases"/>
    <property type="match status" value="1"/>
</dbReference>
<evidence type="ECO:0000256" key="12">
    <source>
        <dbReference type="SAM" id="Coils"/>
    </source>
</evidence>
<evidence type="ECO:0000256" key="11">
    <source>
        <dbReference type="PROSITE-ProRule" id="PRU00169"/>
    </source>
</evidence>
<dbReference type="GO" id="GO:0043565">
    <property type="term" value="F:sequence-specific DNA binding"/>
    <property type="evidence" value="ECO:0007669"/>
    <property type="project" value="InterPro"/>
</dbReference>
<dbReference type="PROSITE" id="PS00688">
    <property type="entry name" value="SIGMA54_INTERACT_3"/>
    <property type="match status" value="1"/>
</dbReference>
<dbReference type="Gene3D" id="1.10.8.60">
    <property type="match status" value="1"/>
</dbReference>
<keyword evidence="10" id="KW-0804">Transcription</keyword>
<dbReference type="InterPro" id="IPR002197">
    <property type="entry name" value="HTH_Fis"/>
</dbReference>
<dbReference type="InterPro" id="IPR011006">
    <property type="entry name" value="CheY-like_superfamily"/>
</dbReference>
<dbReference type="Pfam" id="PF25601">
    <property type="entry name" value="AAA_lid_14"/>
    <property type="match status" value="1"/>
</dbReference>
<dbReference type="Pfam" id="PF00158">
    <property type="entry name" value="Sigma54_activat"/>
    <property type="match status" value="1"/>
</dbReference>
<feature type="domain" description="Sigma-54 factor interaction" evidence="13">
    <location>
        <begin position="146"/>
        <end position="375"/>
    </location>
</feature>
<evidence type="ECO:0000259" key="13">
    <source>
        <dbReference type="PROSITE" id="PS50045"/>
    </source>
</evidence>